<comment type="subcellular location">
    <subcellularLocation>
        <location evidence="1">Nucleus</location>
    </subcellularLocation>
</comment>
<dbReference type="PANTHER" id="PTHR12321">
    <property type="entry name" value="CPG BINDING PROTEIN"/>
    <property type="match status" value="1"/>
</dbReference>
<keyword evidence="1" id="KW-0539">Nucleus</keyword>
<dbReference type="GO" id="GO:0008270">
    <property type="term" value="F:zinc ion binding"/>
    <property type="evidence" value="ECO:0007669"/>
    <property type="project" value="UniProtKB-KW"/>
</dbReference>
<comment type="similarity">
    <text evidence="1">Belongs to the Alfin family.</text>
</comment>
<keyword evidence="1" id="KW-0479">Metal-binding</keyword>
<organism evidence="3 4">
    <name type="scientific">Stephania yunnanensis</name>
    <dbReference type="NCBI Taxonomy" id="152371"/>
    <lineage>
        <taxon>Eukaryota</taxon>
        <taxon>Viridiplantae</taxon>
        <taxon>Streptophyta</taxon>
        <taxon>Embryophyta</taxon>
        <taxon>Tracheophyta</taxon>
        <taxon>Spermatophyta</taxon>
        <taxon>Magnoliopsida</taxon>
        <taxon>Ranunculales</taxon>
        <taxon>Menispermaceae</taxon>
        <taxon>Menispermoideae</taxon>
        <taxon>Cissampelideae</taxon>
        <taxon>Stephania</taxon>
    </lineage>
</organism>
<gene>
    <name evidence="3" type="ORF">Syun_016844</name>
</gene>
<dbReference type="EMBL" id="JBBNAF010000007">
    <property type="protein sequence ID" value="KAK9128047.1"/>
    <property type="molecule type" value="Genomic_DNA"/>
</dbReference>
<dbReference type="GO" id="GO:0042393">
    <property type="term" value="F:histone binding"/>
    <property type="evidence" value="ECO:0007669"/>
    <property type="project" value="UniProtKB-UniRule"/>
</dbReference>
<evidence type="ECO:0000256" key="1">
    <source>
        <dbReference type="RuleBase" id="RU369089"/>
    </source>
</evidence>
<keyword evidence="1" id="KW-0156">Chromatin regulator</keyword>
<feature type="domain" description="Alfin N-terminal" evidence="2">
    <location>
        <begin position="6"/>
        <end position="111"/>
    </location>
</feature>
<protein>
    <recommendedName>
        <fullName evidence="1">PHD finger protein ALFIN-LIKE</fullName>
    </recommendedName>
</protein>
<dbReference type="InterPro" id="IPR045104">
    <property type="entry name" value="Alfin"/>
</dbReference>
<dbReference type="AlphaFoldDB" id="A0AAP0P1U8"/>
<dbReference type="PANTHER" id="PTHR12321:SF98">
    <property type="entry name" value="PHD FINGER PROTEIN ALFIN-LIKE 5"/>
    <property type="match status" value="1"/>
</dbReference>
<evidence type="ECO:0000259" key="2">
    <source>
        <dbReference type="Pfam" id="PF12165"/>
    </source>
</evidence>
<dbReference type="Pfam" id="PF12165">
    <property type="entry name" value="Alfin"/>
    <property type="match status" value="1"/>
</dbReference>
<dbReference type="GO" id="GO:0005634">
    <property type="term" value="C:nucleus"/>
    <property type="evidence" value="ECO:0007669"/>
    <property type="project" value="UniProtKB-SubCell"/>
</dbReference>
<dbReference type="GO" id="GO:0006325">
    <property type="term" value="P:chromatin organization"/>
    <property type="evidence" value="ECO:0007669"/>
    <property type="project" value="UniProtKB-UniRule"/>
</dbReference>
<dbReference type="GO" id="GO:0003712">
    <property type="term" value="F:transcription coregulator activity"/>
    <property type="evidence" value="ECO:0007669"/>
    <property type="project" value="TreeGrafter"/>
</dbReference>
<keyword evidence="1" id="KW-0804">Transcription</keyword>
<keyword evidence="1" id="KW-0862">Zinc</keyword>
<comment type="caution">
    <text evidence="3">The sequence shown here is derived from an EMBL/GenBank/DDBJ whole genome shotgun (WGS) entry which is preliminary data.</text>
</comment>
<comment type="domain">
    <text evidence="1">The PHD-type zinc finger mediates the binding to H3K4me3.</text>
</comment>
<keyword evidence="1" id="KW-0805">Transcription regulation</keyword>
<sequence>MASTAADAFLDFLRRRTGLVEALTTEKDCLCLYVDADNVSWDVTFPPLDAPPPELHKAAQGLIFERDKGIPLSDWLFQIALQCDTWLKSVASHRGVRLDRAERQLTVPLLNYQFPIF</sequence>
<keyword evidence="1" id="KW-0863">Zinc-finger</keyword>
<accession>A0AAP0P1U8</accession>
<evidence type="ECO:0000313" key="4">
    <source>
        <dbReference type="Proteomes" id="UP001420932"/>
    </source>
</evidence>
<dbReference type="GO" id="GO:0006355">
    <property type="term" value="P:regulation of DNA-templated transcription"/>
    <property type="evidence" value="ECO:0007669"/>
    <property type="project" value="UniProtKB-UniRule"/>
</dbReference>
<proteinExistence type="inferred from homology"/>
<name>A0AAP0P1U8_9MAGN</name>
<keyword evidence="4" id="KW-1185">Reference proteome</keyword>
<reference evidence="3 4" key="1">
    <citation type="submission" date="2024-01" db="EMBL/GenBank/DDBJ databases">
        <title>Genome assemblies of Stephania.</title>
        <authorList>
            <person name="Yang L."/>
        </authorList>
    </citation>
    <scope>NUCLEOTIDE SEQUENCE [LARGE SCALE GENOMIC DNA]</scope>
    <source>
        <strain evidence="3">YNDBR</strain>
        <tissue evidence="3">Leaf</tissue>
    </source>
</reference>
<evidence type="ECO:0000313" key="3">
    <source>
        <dbReference type="EMBL" id="KAK9128047.1"/>
    </source>
</evidence>
<dbReference type="GO" id="GO:0000976">
    <property type="term" value="F:transcription cis-regulatory region binding"/>
    <property type="evidence" value="ECO:0007669"/>
    <property type="project" value="TreeGrafter"/>
</dbReference>
<comment type="function">
    <text evidence="1">Histone-binding component that specifically recognizes H3 tails trimethylated on 'Lys-4' (H3K4me3), which mark transcription start sites of virtually all active genes.</text>
</comment>
<dbReference type="Proteomes" id="UP001420932">
    <property type="component" value="Unassembled WGS sequence"/>
</dbReference>
<dbReference type="InterPro" id="IPR021998">
    <property type="entry name" value="Alfin_N"/>
</dbReference>
<comment type="subunit">
    <text evidence="1">Interacts with H3K4me3 and to a lesser extent with H3K4me2.</text>
</comment>